<dbReference type="Pfam" id="PF00646">
    <property type="entry name" value="F-box"/>
    <property type="match status" value="1"/>
</dbReference>
<reference evidence="3" key="2">
    <citation type="submission" date="2018-10" db="UniProtKB">
        <authorList>
            <consortium name="EnsemblPlants"/>
        </authorList>
    </citation>
    <scope>IDENTIFICATION</scope>
</reference>
<dbReference type="OrthoDB" id="695511at2759"/>
<dbReference type="Gene3D" id="1.20.1280.50">
    <property type="match status" value="1"/>
</dbReference>
<dbReference type="Gramene" id="TraesJAG6A03G03232830.1">
    <property type="protein sequence ID" value="TraesJAG6A03G03232830.1"/>
    <property type="gene ID" value="TraesJAG6A03G03232830"/>
</dbReference>
<dbReference type="Gramene" id="TraesCS6A02G003900.1">
    <property type="protein sequence ID" value="TraesCS6A02G003900.1"/>
    <property type="gene ID" value="TraesCS6A02G003900"/>
</dbReference>
<dbReference type="Gramene" id="TraesCAD_scaffold_006203_01G001000.1">
    <property type="protein sequence ID" value="TraesCAD_scaffold_006203_01G001000.1"/>
    <property type="gene ID" value="TraesCAD_scaffold_006203_01G001000"/>
</dbReference>
<dbReference type="SMART" id="SM00256">
    <property type="entry name" value="FBOX"/>
    <property type="match status" value="1"/>
</dbReference>
<keyword evidence="4" id="KW-1185">Reference proteome</keyword>
<dbReference type="Gramene" id="TraesCS6A03G0007800.1">
    <property type="protein sequence ID" value="TraesCS6A03G0007800.1.CDS"/>
    <property type="gene ID" value="TraesCS6A03G0007800"/>
</dbReference>
<sequence length="310" mass="35412">MGDPSAVHLPDLVLAEIFVRLPSKDFHRCRCLSRAWAAALSSDDLIDRHLSVHGKIRLHYDDVMTHLVFECSIRRRIVTELESLGDGETSSEEKESSERDCEVPEENENGQETPKEDDNETDDDDDFNFEEECWREEYRTKGYVEAYEDYYTAMPYCNALWEKAKEEILGIKATDSNDYDEASAMLLKACTVPYGALHPRIRQPFLEEDPSMHPLSGQGKSKGHIDARSIRGRERTEEEVDQEIIAFLRRLRDMDPQAPLLREFDTYQLPPIPPQGQDGVVSFEEGVVQEDGSDYSDNGDVCQHSVVDDS</sequence>
<dbReference type="GeneID" id="123129888"/>
<proteinExistence type="predicted"/>
<reference evidence="3" key="1">
    <citation type="submission" date="2018-08" db="EMBL/GenBank/DDBJ databases">
        <authorList>
            <person name="Rossello M."/>
        </authorList>
    </citation>
    <scope>NUCLEOTIDE SEQUENCE [LARGE SCALE GENOMIC DNA]</scope>
    <source>
        <strain evidence="3">cv. Chinese Spring</strain>
    </source>
</reference>
<dbReference type="RefSeq" id="XP_044405799.1">
    <property type="nucleotide sequence ID" value="XM_044549864.1"/>
</dbReference>
<dbReference type="InterPro" id="IPR001810">
    <property type="entry name" value="F-box_dom"/>
</dbReference>
<organism evidence="3">
    <name type="scientific">Triticum aestivum</name>
    <name type="common">Wheat</name>
    <dbReference type="NCBI Taxonomy" id="4565"/>
    <lineage>
        <taxon>Eukaryota</taxon>
        <taxon>Viridiplantae</taxon>
        <taxon>Streptophyta</taxon>
        <taxon>Embryophyta</taxon>
        <taxon>Tracheophyta</taxon>
        <taxon>Spermatophyta</taxon>
        <taxon>Magnoliopsida</taxon>
        <taxon>Liliopsida</taxon>
        <taxon>Poales</taxon>
        <taxon>Poaceae</taxon>
        <taxon>BOP clade</taxon>
        <taxon>Pooideae</taxon>
        <taxon>Triticodae</taxon>
        <taxon>Triticeae</taxon>
        <taxon>Triticinae</taxon>
        <taxon>Triticum</taxon>
    </lineage>
</organism>
<feature type="compositionally biased region" description="Acidic residues" evidence="1">
    <location>
        <begin position="103"/>
        <end position="126"/>
    </location>
</feature>
<dbReference type="OMA" id="DFHRCRC"/>
<feature type="domain" description="F-box" evidence="2">
    <location>
        <begin position="9"/>
        <end position="49"/>
    </location>
</feature>
<gene>
    <name evidence="3" type="primary">LOC123129888</name>
</gene>
<dbReference type="Gramene" id="TraesSTA6A03G03226430.1">
    <property type="protein sequence ID" value="TraesSTA6A03G03226430.1"/>
    <property type="gene ID" value="TraesSTA6A03G03226430"/>
</dbReference>
<dbReference type="KEGG" id="taes:123129888"/>
<dbReference type="InterPro" id="IPR036047">
    <property type="entry name" value="F-box-like_dom_sf"/>
</dbReference>
<dbReference type="EnsemblPlants" id="TraesCS6A02G003900.1">
    <property type="protein sequence ID" value="TraesCS6A02G003900.1"/>
    <property type="gene ID" value="TraesCS6A02G003900"/>
</dbReference>
<dbReference type="Gramene" id="TraesROB_scaffold_017564_01G000300.1">
    <property type="protein sequence ID" value="TraesROB_scaffold_017564_01G000300.1"/>
    <property type="gene ID" value="TraesROB_scaffold_017564_01G000300"/>
</dbReference>
<evidence type="ECO:0000259" key="2">
    <source>
        <dbReference type="SMART" id="SM00256"/>
    </source>
</evidence>
<dbReference type="AlphaFoldDB" id="A0A3B6NJF0"/>
<feature type="region of interest" description="Disordered" evidence="1">
    <location>
        <begin position="84"/>
        <end position="126"/>
    </location>
</feature>
<dbReference type="Gramene" id="TraesNOR6A03G03265720.1">
    <property type="protein sequence ID" value="TraesNOR6A03G03265720.1"/>
    <property type="gene ID" value="TraesNOR6A03G03265720"/>
</dbReference>
<evidence type="ECO:0000313" key="4">
    <source>
        <dbReference type="Proteomes" id="UP000019116"/>
    </source>
</evidence>
<evidence type="ECO:0000256" key="1">
    <source>
        <dbReference type="SAM" id="MobiDB-lite"/>
    </source>
</evidence>
<feature type="region of interest" description="Disordered" evidence="1">
    <location>
        <begin position="287"/>
        <end position="310"/>
    </location>
</feature>
<dbReference type="Proteomes" id="UP000019116">
    <property type="component" value="Chromosome 6A"/>
</dbReference>
<feature type="compositionally biased region" description="Basic and acidic residues" evidence="1">
    <location>
        <begin position="91"/>
        <end position="102"/>
    </location>
</feature>
<evidence type="ECO:0000313" key="3">
    <source>
        <dbReference type="EnsemblPlants" id="TraesCS6A02G003900.1"/>
    </source>
</evidence>
<protein>
    <recommendedName>
        <fullName evidence="2">F-box domain-containing protein</fullName>
    </recommendedName>
</protein>
<accession>A0A3B6NJF0</accession>
<name>A0A3B6NJF0_WHEAT</name>
<dbReference type="SUPFAM" id="SSF81383">
    <property type="entry name" value="F-box domain"/>
    <property type="match status" value="1"/>
</dbReference>